<evidence type="ECO:0000313" key="10">
    <source>
        <dbReference type="EMBL" id="RCK42094.1"/>
    </source>
</evidence>
<comment type="similarity">
    <text evidence="2">Belongs to the glucose-1-phosphate thymidylyltransferase family.</text>
</comment>
<dbReference type="Proteomes" id="UP000252255">
    <property type="component" value="Unassembled WGS sequence"/>
</dbReference>
<comment type="caution">
    <text evidence="10">The sequence shown here is derived from an EMBL/GenBank/DDBJ whole genome shotgun (WGS) entry which is preliminary data.</text>
</comment>
<dbReference type="InterPro" id="IPR029044">
    <property type="entry name" value="Nucleotide-diphossugar_trans"/>
</dbReference>
<organism evidence="10 11">
    <name type="scientific">Thalassospira profundimaris</name>
    <dbReference type="NCBI Taxonomy" id="502049"/>
    <lineage>
        <taxon>Bacteria</taxon>
        <taxon>Pseudomonadati</taxon>
        <taxon>Pseudomonadota</taxon>
        <taxon>Alphaproteobacteria</taxon>
        <taxon>Rhodospirillales</taxon>
        <taxon>Thalassospiraceae</taxon>
        <taxon>Thalassospira</taxon>
    </lineage>
</organism>
<keyword evidence="5" id="KW-0548">Nucleotidyltransferase</keyword>
<evidence type="ECO:0000313" key="11">
    <source>
        <dbReference type="Proteomes" id="UP000252255"/>
    </source>
</evidence>
<protein>
    <recommendedName>
        <fullName evidence="3">glucose-1-phosphate thymidylyltransferase</fullName>
        <ecNumber evidence="3">2.7.7.24</ecNumber>
    </recommendedName>
</protein>
<feature type="domain" description="Nucleotidyl transferase" evidence="9">
    <location>
        <begin position="5"/>
        <end position="241"/>
    </location>
</feature>
<name>A0A367WKZ4_9PROT</name>
<keyword evidence="4 10" id="KW-0808">Transferase</keyword>
<keyword evidence="7" id="KW-0460">Magnesium</keyword>
<dbReference type="GO" id="GO:0008879">
    <property type="term" value="F:glucose-1-phosphate thymidylyltransferase activity"/>
    <property type="evidence" value="ECO:0007669"/>
    <property type="project" value="UniProtKB-EC"/>
</dbReference>
<dbReference type="Gene3D" id="3.90.550.10">
    <property type="entry name" value="Spore Coat Polysaccharide Biosynthesis Protein SpsA, Chain A"/>
    <property type="match status" value="1"/>
</dbReference>
<dbReference type="EC" id="2.7.7.24" evidence="3"/>
<dbReference type="GO" id="GO:0046872">
    <property type="term" value="F:metal ion binding"/>
    <property type="evidence" value="ECO:0007669"/>
    <property type="project" value="UniProtKB-KW"/>
</dbReference>
<dbReference type="OrthoDB" id="9803871at2"/>
<accession>A0A367WKZ4</accession>
<dbReference type="Pfam" id="PF00483">
    <property type="entry name" value="NTP_transferase"/>
    <property type="match status" value="1"/>
</dbReference>
<evidence type="ECO:0000256" key="6">
    <source>
        <dbReference type="ARBA" id="ARBA00022723"/>
    </source>
</evidence>
<reference evidence="10 11" key="1">
    <citation type="submission" date="2014-07" db="EMBL/GenBank/DDBJ databases">
        <title>Draft genome sequence of Thalassospira profundimaris PR54-5.</title>
        <authorList>
            <person name="Lai Q."/>
            <person name="Shao Z."/>
        </authorList>
    </citation>
    <scope>NUCLEOTIDE SEQUENCE [LARGE SCALE GENOMIC DNA]</scope>
    <source>
        <strain evidence="10 11">PR54-5</strain>
    </source>
</reference>
<gene>
    <name evidence="10" type="ORF">TH30_21290</name>
</gene>
<evidence type="ECO:0000256" key="1">
    <source>
        <dbReference type="ARBA" id="ARBA00001946"/>
    </source>
</evidence>
<dbReference type="AlphaFoldDB" id="A0A367WKZ4"/>
<evidence type="ECO:0000256" key="3">
    <source>
        <dbReference type="ARBA" id="ARBA00012461"/>
    </source>
</evidence>
<dbReference type="PANTHER" id="PTHR43532">
    <property type="entry name" value="GLUCOSE-1-PHOSPHATE THYMIDYLYLTRANSFERASE"/>
    <property type="match status" value="1"/>
</dbReference>
<dbReference type="SUPFAM" id="SSF53448">
    <property type="entry name" value="Nucleotide-diphospho-sugar transferases"/>
    <property type="match status" value="1"/>
</dbReference>
<comment type="catalytic activity">
    <reaction evidence="8">
        <text>dTTP + alpha-D-glucose 1-phosphate + H(+) = dTDP-alpha-D-glucose + diphosphate</text>
        <dbReference type="Rhea" id="RHEA:15225"/>
        <dbReference type="ChEBI" id="CHEBI:15378"/>
        <dbReference type="ChEBI" id="CHEBI:33019"/>
        <dbReference type="ChEBI" id="CHEBI:37568"/>
        <dbReference type="ChEBI" id="CHEBI:57477"/>
        <dbReference type="ChEBI" id="CHEBI:58601"/>
        <dbReference type="EC" id="2.7.7.24"/>
    </reaction>
</comment>
<proteinExistence type="inferred from homology"/>
<evidence type="ECO:0000256" key="5">
    <source>
        <dbReference type="ARBA" id="ARBA00022695"/>
    </source>
</evidence>
<dbReference type="EMBL" id="JPWI01000018">
    <property type="protein sequence ID" value="RCK42094.1"/>
    <property type="molecule type" value="Genomic_DNA"/>
</dbReference>
<evidence type="ECO:0000259" key="9">
    <source>
        <dbReference type="Pfam" id="PF00483"/>
    </source>
</evidence>
<evidence type="ECO:0000256" key="7">
    <source>
        <dbReference type="ARBA" id="ARBA00022842"/>
    </source>
</evidence>
<dbReference type="PANTHER" id="PTHR43532:SF1">
    <property type="entry name" value="GLUCOSE-1-PHOSPHATE THYMIDYLYLTRANSFERASE 1"/>
    <property type="match status" value="1"/>
</dbReference>
<evidence type="ECO:0000256" key="2">
    <source>
        <dbReference type="ARBA" id="ARBA00010480"/>
    </source>
</evidence>
<evidence type="ECO:0000256" key="8">
    <source>
        <dbReference type="ARBA" id="ARBA00049336"/>
    </source>
</evidence>
<dbReference type="RefSeq" id="WP_114099983.1">
    <property type="nucleotide sequence ID" value="NZ_JPWI01000018.1"/>
</dbReference>
<dbReference type="InterPro" id="IPR005835">
    <property type="entry name" value="NTP_transferase_dom"/>
</dbReference>
<dbReference type="InterPro" id="IPR005907">
    <property type="entry name" value="G1P_thy_trans_s"/>
</dbReference>
<keyword evidence="6" id="KW-0479">Metal-binding</keyword>
<sequence>MNGYKGIILAGGSGTRLYPSSGFVCKQLFPIYDKPMIYYPLTTLILGGITEVLVISTPRDLDLIKSGLGDGSRFGISIEYAVQETPAGIAQAFLIAEEFLAGSPSVLILGDNLFYKSAFRKFFQGAIQANEGATIFGYSVPDPQRFGIIESDPETGKVLSLVEKPMEPKTSIAAVGLYIYDETVVEKTKSLESSHRGELEITDLNNLYLQEGRLKARNFTRGDFWIDAGVFEALNDACNFVRLNQSYTGLLIGSPEEASLHVGNISKEQLYEQMKQLKSSDYVDYLLKLSGS</sequence>
<evidence type="ECO:0000256" key="4">
    <source>
        <dbReference type="ARBA" id="ARBA00022679"/>
    </source>
</evidence>
<comment type="cofactor">
    <cofactor evidence="1">
        <name>Mg(2+)</name>
        <dbReference type="ChEBI" id="CHEBI:18420"/>
    </cofactor>
</comment>